<evidence type="ECO:0000313" key="3">
    <source>
        <dbReference type="Proteomes" id="UP000235786"/>
    </source>
</evidence>
<evidence type="ECO:0000313" key="2">
    <source>
        <dbReference type="EMBL" id="PMD33725.1"/>
    </source>
</evidence>
<dbReference type="STRING" id="1149755.A0A2J6R5F9"/>
<feature type="domain" description="Cytidyltransferase-like" evidence="1">
    <location>
        <begin position="209"/>
        <end position="398"/>
    </location>
</feature>
<organism evidence="2 3">
    <name type="scientific">Hyaloscypha variabilis (strain UAMH 11265 / GT02V1 / F)</name>
    <name type="common">Meliniomyces variabilis</name>
    <dbReference type="NCBI Taxonomy" id="1149755"/>
    <lineage>
        <taxon>Eukaryota</taxon>
        <taxon>Fungi</taxon>
        <taxon>Dikarya</taxon>
        <taxon>Ascomycota</taxon>
        <taxon>Pezizomycotina</taxon>
        <taxon>Leotiomycetes</taxon>
        <taxon>Helotiales</taxon>
        <taxon>Hyaloscyphaceae</taxon>
        <taxon>Hyaloscypha</taxon>
        <taxon>Hyaloscypha variabilis</taxon>
    </lineage>
</organism>
<dbReference type="PANTHER" id="PTHR10695">
    <property type="entry name" value="DEPHOSPHO-COA KINASE-RELATED"/>
    <property type="match status" value="1"/>
</dbReference>
<name>A0A2J6R5F9_HYAVF</name>
<dbReference type="PANTHER" id="PTHR10695:SF46">
    <property type="entry name" value="BIFUNCTIONAL COENZYME A SYNTHASE-RELATED"/>
    <property type="match status" value="1"/>
</dbReference>
<reference evidence="2 3" key="1">
    <citation type="submission" date="2016-04" db="EMBL/GenBank/DDBJ databases">
        <title>A degradative enzymes factory behind the ericoid mycorrhizal symbiosis.</title>
        <authorList>
            <consortium name="DOE Joint Genome Institute"/>
            <person name="Martino E."/>
            <person name="Morin E."/>
            <person name="Grelet G."/>
            <person name="Kuo A."/>
            <person name="Kohler A."/>
            <person name="Daghino S."/>
            <person name="Barry K."/>
            <person name="Choi C."/>
            <person name="Cichocki N."/>
            <person name="Clum A."/>
            <person name="Copeland A."/>
            <person name="Hainaut M."/>
            <person name="Haridas S."/>
            <person name="Labutti K."/>
            <person name="Lindquist E."/>
            <person name="Lipzen A."/>
            <person name="Khouja H.-R."/>
            <person name="Murat C."/>
            <person name="Ohm R."/>
            <person name="Olson A."/>
            <person name="Spatafora J."/>
            <person name="Veneault-Fourrey C."/>
            <person name="Henrissat B."/>
            <person name="Grigoriev I."/>
            <person name="Martin F."/>
            <person name="Perotto S."/>
        </authorList>
    </citation>
    <scope>NUCLEOTIDE SEQUENCE [LARGE SCALE GENOMIC DNA]</scope>
    <source>
        <strain evidence="2 3">F</strain>
    </source>
</reference>
<keyword evidence="2" id="KW-0808">Transferase</keyword>
<dbReference type="Gene3D" id="3.40.50.620">
    <property type="entry name" value="HUPs"/>
    <property type="match status" value="1"/>
</dbReference>
<keyword evidence="3" id="KW-1185">Reference proteome</keyword>
<dbReference type="InterPro" id="IPR014729">
    <property type="entry name" value="Rossmann-like_a/b/a_fold"/>
</dbReference>
<dbReference type="EMBL" id="KZ613955">
    <property type="protein sequence ID" value="PMD33725.1"/>
    <property type="molecule type" value="Genomic_DNA"/>
</dbReference>
<dbReference type="GO" id="GO:0015937">
    <property type="term" value="P:coenzyme A biosynthetic process"/>
    <property type="evidence" value="ECO:0007669"/>
    <property type="project" value="TreeGrafter"/>
</dbReference>
<sequence length="408" mass="44173">MPRFLPSLLLLPPPPVPITEASVAAAYRPSIIAAISDLKDLPTSAQLMIGLPCPAVHARLQGPRSQIYHELQQSLASLYSLVCIVCANLGVDVESDTPGSIDARIILLDYDASQHLAEGGKSRPNGVTAGPIVDLLTLALTRRQWNIIFAVDGEEGQKIFTTYSRLANRQTTPLSGHVRTVGGGVSLIQREESVPRQSASGSAHNVVAVGGTFDHLHAGHKLLLTATALLLQPASISSVARRRLIVGITGDELLRNKKYAEYLSSWTKRQEDVVDFLISILHFTQEGQEAAIETLSFDEPIPNGRAIHTRLTNCSIVIECVEIQDPFGPTITDESVTALVVSGETRSGGKAVNEKREEKGWKPLDVFEVDVLNAEETEQASQPEKFASKISSTAIRKRKAEIARTSSL</sequence>
<dbReference type="GO" id="GO:0004140">
    <property type="term" value="F:dephospho-CoA kinase activity"/>
    <property type="evidence" value="ECO:0007669"/>
    <property type="project" value="TreeGrafter"/>
</dbReference>
<dbReference type="Pfam" id="PF01467">
    <property type="entry name" value="CTP_transf_like"/>
    <property type="match status" value="1"/>
</dbReference>
<protein>
    <submittedName>
        <fullName evidence="2">Pantetheine-phosphate adenylyltransferase family protein-like protein</fullName>
    </submittedName>
</protein>
<dbReference type="InterPro" id="IPR004821">
    <property type="entry name" value="Cyt_trans-like"/>
</dbReference>
<gene>
    <name evidence="2" type="ORF">L207DRAFT_589285</name>
</gene>
<proteinExistence type="predicted"/>
<dbReference type="AlphaFoldDB" id="A0A2J6R5F9"/>
<keyword evidence="2" id="KW-0548">Nucleotidyltransferase</keyword>
<dbReference type="SUPFAM" id="SSF52374">
    <property type="entry name" value="Nucleotidylyl transferase"/>
    <property type="match status" value="1"/>
</dbReference>
<dbReference type="GO" id="GO:0016779">
    <property type="term" value="F:nucleotidyltransferase activity"/>
    <property type="evidence" value="ECO:0007669"/>
    <property type="project" value="UniProtKB-KW"/>
</dbReference>
<dbReference type="Proteomes" id="UP000235786">
    <property type="component" value="Unassembled WGS sequence"/>
</dbReference>
<evidence type="ECO:0000259" key="1">
    <source>
        <dbReference type="Pfam" id="PF01467"/>
    </source>
</evidence>
<dbReference type="OrthoDB" id="330671at2759"/>
<accession>A0A2J6R5F9</accession>